<reference evidence="3" key="1">
    <citation type="submission" date="2016-01" db="EMBL/GenBank/DDBJ databases">
        <authorList>
            <person name="Peeters C."/>
        </authorList>
    </citation>
    <scope>NUCLEOTIDE SEQUENCE [LARGE SCALE GENOMIC DNA]</scope>
    <source>
        <strain evidence="3">LMG 29325</strain>
    </source>
</reference>
<proteinExistence type="predicted"/>
<dbReference type="STRING" id="1777143.AWB82_07065"/>
<dbReference type="GO" id="GO:0003677">
    <property type="term" value="F:DNA binding"/>
    <property type="evidence" value="ECO:0007669"/>
    <property type="project" value="InterPro"/>
</dbReference>
<keyword evidence="4" id="KW-1185">Reference proteome</keyword>
<dbReference type="AlphaFoldDB" id="A0A158DQ66"/>
<dbReference type="InterPro" id="IPR036162">
    <property type="entry name" value="Resolvase-like_N_sf"/>
</dbReference>
<organism evidence="3 4">
    <name type="scientific">Caballeronia glebae</name>
    <dbReference type="NCBI Taxonomy" id="1777143"/>
    <lineage>
        <taxon>Bacteria</taxon>
        <taxon>Pseudomonadati</taxon>
        <taxon>Pseudomonadota</taxon>
        <taxon>Betaproteobacteria</taxon>
        <taxon>Burkholderiales</taxon>
        <taxon>Burkholderiaceae</taxon>
        <taxon>Caballeronia</taxon>
    </lineage>
</organism>
<feature type="region of interest" description="Disordered" evidence="1">
    <location>
        <begin position="87"/>
        <end position="121"/>
    </location>
</feature>
<accession>A0A158DQ66</accession>
<dbReference type="GO" id="GO:0000150">
    <property type="term" value="F:DNA strand exchange activity"/>
    <property type="evidence" value="ECO:0007669"/>
    <property type="project" value="InterPro"/>
</dbReference>
<dbReference type="InterPro" id="IPR006119">
    <property type="entry name" value="Resolv_N"/>
</dbReference>
<gene>
    <name evidence="3" type="ORF">AWB82_07065</name>
</gene>
<comment type="caution">
    <text evidence="3">The sequence shown here is derived from an EMBL/GenBank/DDBJ whole genome shotgun (WGS) entry which is preliminary data.</text>
</comment>
<dbReference type="PROSITE" id="PS51736">
    <property type="entry name" value="RECOMBINASES_3"/>
    <property type="match status" value="1"/>
</dbReference>
<evidence type="ECO:0000259" key="2">
    <source>
        <dbReference type="PROSITE" id="PS51736"/>
    </source>
</evidence>
<evidence type="ECO:0000313" key="3">
    <source>
        <dbReference type="EMBL" id="SAK96748.1"/>
    </source>
</evidence>
<dbReference type="Proteomes" id="UP000054596">
    <property type="component" value="Unassembled WGS sequence"/>
</dbReference>
<evidence type="ECO:0000256" key="1">
    <source>
        <dbReference type="SAM" id="MobiDB-lite"/>
    </source>
</evidence>
<dbReference type="EMBL" id="FCOJ02000112">
    <property type="protein sequence ID" value="SAK96748.1"/>
    <property type="molecule type" value="Genomic_DNA"/>
</dbReference>
<dbReference type="RefSeq" id="WP_235023586.1">
    <property type="nucleotide sequence ID" value="NZ_FCOJ02000112.1"/>
</dbReference>
<name>A0A158DQ66_9BURK</name>
<sequence>MMAVFAEYEAKRISERTKDALKAAKARGVVLGAAGAANLKPNIEARQQATDLFARKLSGVIEGMKARGLTQRAMADELNGRWRVVADPASARDGSRRLTKQKRSTGSNYDDHYANQPELAA</sequence>
<feature type="domain" description="Resolvase/invertase-type recombinase catalytic" evidence="2">
    <location>
        <begin position="1"/>
        <end position="28"/>
    </location>
</feature>
<dbReference type="SUPFAM" id="SSF53041">
    <property type="entry name" value="Resolvase-like"/>
    <property type="match status" value="1"/>
</dbReference>
<evidence type="ECO:0000313" key="4">
    <source>
        <dbReference type="Proteomes" id="UP000054596"/>
    </source>
</evidence>
<protein>
    <submittedName>
        <fullName evidence="3">Resolvase</fullName>
    </submittedName>
</protein>